<gene>
    <name evidence="2" type="ORF">BV97_04317</name>
</gene>
<dbReference type="Pfam" id="PF21992">
    <property type="entry name" value="DUF6927"/>
    <property type="match status" value="1"/>
</dbReference>
<protein>
    <recommendedName>
        <fullName evidence="1">DUF6927 domain-containing protein</fullName>
    </recommendedName>
</protein>
<proteinExistence type="predicted"/>
<organism evidence="2 3">
    <name type="scientific">Novosphingobium resinovorum</name>
    <dbReference type="NCBI Taxonomy" id="158500"/>
    <lineage>
        <taxon>Bacteria</taxon>
        <taxon>Pseudomonadati</taxon>
        <taxon>Pseudomonadota</taxon>
        <taxon>Alphaproteobacteria</taxon>
        <taxon>Sphingomonadales</taxon>
        <taxon>Sphingomonadaceae</taxon>
        <taxon>Novosphingobium</taxon>
    </lineage>
</organism>
<evidence type="ECO:0000313" key="3">
    <source>
        <dbReference type="Proteomes" id="UP000024329"/>
    </source>
</evidence>
<reference evidence="2 3" key="1">
    <citation type="submission" date="2014-03" db="EMBL/GenBank/DDBJ databases">
        <title>Whole genome sequence of Novosphingobium resinovorum KF1.</title>
        <authorList>
            <person name="Gan H.M."/>
            <person name="Gan H.Y."/>
            <person name="Chew T.H."/>
            <person name="Savka M.A."/>
        </authorList>
    </citation>
    <scope>NUCLEOTIDE SEQUENCE [LARGE SCALE GENOMIC DNA]</scope>
    <source>
        <strain evidence="2 3">KF1</strain>
    </source>
</reference>
<dbReference type="AlphaFoldDB" id="A0A031JPQ8"/>
<dbReference type="Proteomes" id="UP000024329">
    <property type="component" value="Unassembled WGS sequence"/>
</dbReference>
<comment type="caution">
    <text evidence="2">The sequence shown here is derived from an EMBL/GenBank/DDBJ whole genome shotgun (WGS) entry which is preliminary data.</text>
</comment>
<dbReference type="EMBL" id="JFYZ01000032">
    <property type="protein sequence ID" value="EZP77748.1"/>
    <property type="molecule type" value="Genomic_DNA"/>
</dbReference>
<dbReference type="eggNOG" id="ENOG502ZD18">
    <property type="taxonomic scope" value="Bacteria"/>
</dbReference>
<feature type="domain" description="DUF6927" evidence="1">
    <location>
        <begin position="113"/>
        <end position="185"/>
    </location>
</feature>
<dbReference type="RefSeq" id="WP_036528611.1">
    <property type="nucleotide sequence ID" value="NZ_JFYZ01000032.1"/>
</dbReference>
<dbReference type="PATRIC" id="fig|158500.4.peg.4388"/>
<evidence type="ECO:0000313" key="2">
    <source>
        <dbReference type="EMBL" id="EZP77748.1"/>
    </source>
</evidence>
<evidence type="ECO:0000259" key="1">
    <source>
        <dbReference type="Pfam" id="PF21992"/>
    </source>
</evidence>
<accession>A0A031JPQ8</accession>
<sequence>MGWLFMNRHHMGGHATPKSYLDAQFTFTNAPDDKGIARGARVLASSCPGNRVWYAAVQYSENGVPTEVIAMVCLVKWNPRDKEAMDFGFKDMSESMGPCEAEAPENILRLLTPTTNEYALDWRRRCLARLQKRSRKIVDGMRVKFPQAITFTDGFAGNEFTVVKRGATITFRPVGKHGHYRISNFRDAEWSIVPETKVHRTIFAPRPSAAMPPP</sequence>
<dbReference type="InterPro" id="IPR053845">
    <property type="entry name" value="DUF6927"/>
</dbReference>
<name>A0A031JPQ8_9SPHN</name>